<dbReference type="Proteomes" id="UP000000311">
    <property type="component" value="Unassembled WGS sequence"/>
</dbReference>
<accession>E2AUI4</accession>
<dbReference type="OrthoDB" id="436405at2759"/>
<keyword evidence="8" id="KW-0653">Protein transport</keyword>
<name>E2AUI4_CAMFO</name>
<comment type="subunit">
    <text evidence="8">Component of the TIM23 complex.</text>
</comment>
<dbReference type="GO" id="GO:0005744">
    <property type="term" value="C:TIM23 mitochondrial import inner membrane translocase complex"/>
    <property type="evidence" value="ECO:0007669"/>
    <property type="project" value="UniProtKB-UniRule"/>
</dbReference>
<dbReference type="STRING" id="104421.E2AUI4"/>
<evidence type="ECO:0000256" key="6">
    <source>
        <dbReference type="ARBA" id="ARBA00023128"/>
    </source>
</evidence>
<comment type="subcellular location">
    <subcellularLocation>
        <location evidence="8">Mitochondrion inner membrane</location>
        <topology evidence="8">Single-pass membrane protein</topology>
    </subcellularLocation>
    <subcellularLocation>
        <location evidence="1">Mitochondrion membrane</location>
        <topology evidence="1">Single-pass membrane protein</topology>
    </subcellularLocation>
</comment>
<keyword evidence="6 8" id="KW-0496">Mitochondrion</keyword>
<evidence type="ECO:0000313" key="10">
    <source>
        <dbReference type="Proteomes" id="UP000000311"/>
    </source>
</evidence>
<dbReference type="PANTHER" id="PTHR13032">
    <property type="entry name" value="MITOCHONDRIAL IMPORT INNER MEMBRANE TRANSLOCASE SUBUNIT TIM21"/>
    <property type="match status" value="1"/>
</dbReference>
<keyword evidence="7 8" id="KW-0472">Membrane</keyword>
<proteinExistence type="inferred from homology"/>
<keyword evidence="8" id="KW-0813">Transport</keyword>
<dbReference type="InParanoid" id="E2AUI4"/>
<keyword evidence="10" id="KW-1185">Reference proteome</keyword>
<sequence>LVKENLKFTGQLGIIISGIGITALILYTLFSELFSSESLDAIYSKARIRCIEHPKIIDTLGTPIKAYGDETSRRRRRAIRYI</sequence>
<evidence type="ECO:0000256" key="3">
    <source>
        <dbReference type="ARBA" id="ARBA00022692"/>
    </source>
</evidence>
<evidence type="ECO:0000256" key="7">
    <source>
        <dbReference type="ARBA" id="ARBA00023136"/>
    </source>
</evidence>
<keyword evidence="8" id="KW-0811">Translocation</keyword>
<dbReference type="EMBL" id="GL442821">
    <property type="protein sequence ID" value="EFN62910.1"/>
    <property type="molecule type" value="Genomic_DNA"/>
</dbReference>
<dbReference type="InterPro" id="IPR013261">
    <property type="entry name" value="Tim21"/>
</dbReference>
<organism evidence="10">
    <name type="scientific">Camponotus floridanus</name>
    <name type="common">Florida carpenter ant</name>
    <dbReference type="NCBI Taxonomy" id="104421"/>
    <lineage>
        <taxon>Eukaryota</taxon>
        <taxon>Metazoa</taxon>
        <taxon>Ecdysozoa</taxon>
        <taxon>Arthropoda</taxon>
        <taxon>Hexapoda</taxon>
        <taxon>Insecta</taxon>
        <taxon>Pterygota</taxon>
        <taxon>Neoptera</taxon>
        <taxon>Endopterygota</taxon>
        <taxon>Hymenoptera</taxon>
        <taxon>Apocrita</taxon>
        <taxon>Aculeata</taxon>
        <taxon>Formicoidea</taxon>
        <taxon>Formicidae</taxon>
        <taxon>Formicinae</taxon>
        <taxon>Camponotus</taxon>
    </lineage>
</organism>
<dbReference type="GO" id="GO:0030150">
    <property type="term" value="P:protein import into mitochondrial matrix"/>
    <property type="evidence" value="ECO:0007669"/>
    <property type="project" value="UniProtKB-UniRule"/>
</dbReference>
<dbReference type="Gene3D" id="3.10.450.320">
    <property type="entry name" value="Mitochondrial import inner membrane translocase subunit Tim21"/>
    <property type="match status" value="1"/>
</dbReference>
<feature type="non-terminal residue" evidence="9">
    <location>
        <position position="82"/>
    </location>
</feature>
<evidence type="ECO:0000256" key="2">
    <source>
        <dbReference type="ARBA" id="ARBA00010867"/>
    </source>
</evidence>
<comment type="similarity">
    <text evidence="2 8">Belongs to the TIM21 family.</text>
</comment>
<keyword evidence="8" id="KW-0999">Mitochondrion inner membrane</keyword>
<keyword evidence="3 8" id="KW-0812">Transmembrane</keyword>
<gene>
    <name evidence="9" type="ORF">EAG_16182</name>
</gene>
<dbReference type="Pfam" id="PF08294">
    <property type="entry name" value="TIM21"/>
    <property type="match status" value="1"/>
</dbReference>
<dbReference type="PANTHER" id="PTHR13032:SF6">
    <property type="entry name" value="MITOCHONDRIAL IMPORT INNER MEMBRANE TRANSLOCASE SUBUNIT TIM21"/>
    <property type="match status" value="1"/>
</dbReference>
<evidence type="ECO:0000256" key="4">
    <source>
        <dbReference type="ARBA" id="ARBA00022946"/>
    </source>
</evidence>
<evidence type="ECO:0000256" key="1">
    <source>
        <dbReference type="ARBA" id="ARBA00004304"/>
    </source>
</evidence>
<evidence type="ECO:0000256" key="8">
    <source>
        <dbReference type="RuleBase" id="RU367142"/>
    </source>
</evidence>
<dbReference type="InterPro" id="IPR038552">
    <property type="entry name" value="Tim21_IMS_sf"/>
</dbReference>
<feature type="non-terminal residue" evidence="9">
    <location>
        <position position="1"/>
    </location>
</feature>
<reference evidence="9 10" key="1">
    <citation type="journal article" date="2010" name="Science">
        <title>Genomic comparison of the ants Camponotus floridanus and Harpegnathos saltator.</title>
        <authorList>
            <person name="Bonasio R."/>
            <person name="Zhang G."/>
            <person name="Ye C."/>
            <person name="Mutti N.S."/>
            <person name="Fang X."/>
            <person name="Qin N."/>
            <person name="Donahue G."/>
            <person name="Yang P."/>
            <person name="Li Q."/>
            <person name="Li C."/>
            <person name="Zhang P."/>
            <person name="Huang Z."/>
            <person name="Berger S.L."/>
            <person name="Reinberg D."/>
            <person name="Wang J."/>
            <person name="Liebig J."/>
        </authorList>
    </citation>
    <scope>NUCLEOTIDE SEQUENCE [LARGE SCALE GENOMIC DNA]</scope>
    <source>
        <strain evidence="10">C129</strain>
    </source>
</reference>
<keyword evidence="5 8" id="KW-1133">Transmembrane helix</keyword>
<dbReference type="AlphaFoldDB" id="E2AUI4"/>
<keyword evidence="4" id="KW-0809">Transit peptide</keyword>
<evidence type="ECO:0000313" key="9">
    <source>
        <dbReference type="EMBL" id="EFN62910.1"/>
    </source>
</evidence>
<protein>
    <recommendedName>
        <fullName evidence="8">Mitochondrial import inner membrane translocase subunit Tim21</fullName>
    </recommendedName>
</protein>
<evidence type="ECO:0000256" key="5">
    <source>
        <dbReference type="ARBA" id="ARBA00022989"/>
    </source>
</evidence>
<feature type="transmembrane region" description="Helical" evidence="8">
    <location>
        <begin position="12"/>
        <end position="30"/>
    </location>
</feature>
<comment type="function">
    <text evidence="8">Essential component of the TIM23 complex, a complex that mediates the translocation of transit peptide-containing proteins across the mitochondrial inner membrane.</text>
</comment>